<comment type="caution">
    <text evidence="8">The sequence shown here is derived from an EMBL/GenBank/DDBJ whole genome shotgun (WGS) entry which is preliminary data.</text>
</comment>
<protein>
    <submittedName>
        <fullName evidence="8">Cytochrome c</fullName>
    </submittedName>
</protein>
<keyword evidence="4 5" id="KW-0408">Iron</keyword>
<dbReference type="RefSeq" id="WP_217668901.1">
    <property type="nucleotide sequence ID" value="NZ_JAHRID010000003.1"/>
</dbReference>
<proteinExistence type="predicted"/>
<evidence type="ECO:0000256" key="1">
    <source>
        <dbReference type="ARBA" id="ARBA00022448"/>
    </source>
</evidence>
<evidence type="ECO:0000256" key="2">
    <source>
        <dbReference type="ARBA" id="ARBA00022723"/>
    </source>
</evidence>
<dbReference type="InterPro" id="IPR009056">
    <property type="entry name" value="Cyt_c-like_dom"/>
</dbReference>
<dbReference type="PANTHER" id="PTHR33751">
    <property type="entry name" value="CBB3-TYPE CYTOCHROME C OXIDASE SUBUNIT FIXP"/>
    <property type="match status" value="1"/>
</dbReference>
<organism evidence="8 9">
    <name type="scientific">Arsukibacterium indicum</name>
    <dbReference type="NCBI Taxonomy" id="2848612"/>
    <lineage>
        <taxon>Bacteria</taxon>
        <taxon>Pseudomonadati</taxon>
        <taxon>Pseudomonadota</taxon>
        <taxon>Gammaproteobacteria</taxon>
        <taxon>Chromatiales</taxon>
        <taxon>Chromatiaceae</taxon>
        <taxon>Arsukibacterium</taxon>
    </lineage>
</organism>
<feature type="signal peptide" evidence="6">
    <location>
        <begin position="1"/>
        <end position="19"/>
    </location>
</feature>
<dbReference type="Proteomes" id="UP000704611">
    <property type="component" value="Unassembled WGS sequence"/>
</dbReference>
<evidence type="ECO:0000313" key="8">
    <source>
        <dbReference type="EMBL" id="MBV2129280.1"/>
    </source>
</evidence>
<feature type="chain" id="PRO_5046189683" evidence="6">
    <location>
        <begin position="20"/>
        <end position="135"/>
    </location>
</feature>
<keyword evidence="6" id="KW-0732">Signal</keyword>
<evidence type="ECO:0000256" key="3">
    <source>
        <dbReference type="ARBA" id="ARBA00022982"/>
    </source>
</evidence>
<evidence type="ECO:0000259" key="7">
    <source>
        <dbReference type="PROSITE" id="PS51007"/>
    </source>
</evidence>
<reference evidence="8 9" key="1">
    <citation type="submission" date="2021-06" db="EMBL/GenBank/DDBJ databases">
        <title>Rheinheimera indica sp. nov., isolated from deep-sea sediment.</title>
        <authorList>
            <person name="Wang Z."/>
            <person name="Zhang X.-Y."/>
        </authorList>
    </citation>
    <scope>NUCLEOTIDE SEQUENCE [LARGE SCALE GENOMIC DNA]</scope>
    <source>
        <strain evidence="8 9">SM2107</strain>
    </source>
</reference>
<keyword evidence="2 5" id="KW-0479">Metal-binding</keyword>
<dbReference type="PROSITE" id="PS51007">
    <property type="entry name" value="CYTC"/>
    <property type="match status" value="1"/>
</dbReference>
<feature type="domain" description="Cytochrome c" evidence="7">
    <location>
        <begin position="40"/>
        <end position="125"/>
    </location>
</feature>
<keyword evidence="3" id="KW-0249">Electron transport</keyword>
<keyword evidence="1" id="KW-0813">Transport</keyword>
<name>A0ABS6MKN0_9GAMM</name>
<evidence type="ECO:0000313" key="9">
    <source>
        <dbReference type="Proteomes" id="UP000704611"/>
    </source>
</evidence>
<evidence type="ECO:0000256" key="5">
    <source>
        <dbReference type="PROSITE-ProRule" id="PRU00433"/>
    </source>
</evidence>
<gene>
    <name evidence="8" type="ORF">KQY15_09255</name>
</gene>
<dbReference type="InterPro" id="IPR050597">
    <property type="entry name" value="Cytochrome_c_Oxidase_Subunit"/>
</dbReference>
<keyword evidence="9" id="KW-1185">Reference proteome</keyword>
<accession>A0ABS6MKN0</accession>
<dbReference type="EMBL" id="JAHRID010000003">
    <property type="protein sequence ID" value="MBV2129280.1"/>
    <property type="molecule type" value="Genomic_DNA"/>
</dbReference>
<keyword evidence="5" id="KW-0349">Heme</keyword>
<dbReference type="PANTHER" id="PTHR33751:SF9">
    <property type="entry name" value="CYTOCHROME C4"/>
    <property type="match status" value="1"/>
</dbReference>
<evidence type="ECO:0000256" key="4">
    <source>
        <dbReference type="ARBA" id="ARBA00023004"/>
    </source>
</evidence>
<dbReference type="Pfam" id="PF00034">
    <property type="entry name" value="Cytochrom_C"/>
    <property type="match status" value="1"/>
</dbReference>
<evidence type="ECO:0000256" key="6">
    <source>
        <dbReference type="SAM" id="SignalP"/>
    </source>
</evidence>
<sequence>MKKAFVPASRFTLFSAVIAICLSACTDPGPDASQQQLIASLTEPERKLFEHGQLKAYSCAACHGRNGISSHPNYPSLAGRSANELSAALTAYRGGERKHALMTPQARGLNDADINALAYYFSLQLPAASAATQAD</sequence>